<gene>
    <name evidence="3" type="ORF">JAAARDRAFT_81609</name>
</gene>
<keyword evidence="2" id="KW-0472">Membrane</keyword>
<dbReference type="HOGENOM" id="CLU_027217_1_0_1"/>
<evidence type="ECO:0000256" key="2">
    <source>
        <dbReference type="SAM" id="Phobius"/>
    </source>
</evidence>
<evidence type="ECO:0000256" key="1">
    <source>
        <dbReference type="SAM" id="MobiDB-lite"/>
    </source>
</evidence>
<keyword evidence="4" id="KW-1185">Reference proteome</keyword>
<feature type="compositionally biased region" description="Polar residues" evidence="1">
    <location>
        <begin position="584"/>
        <end position="596"/>
    </location>
</feature>
<name>A0A067PJ29_9AGAM</name>
<dbReference type="OrthoDB" id="3351168at2759"/>
<feature type="transmembrane region" description="Helical" evidence="2">
    <location>
        <begin position="80"/>
        <end position="101"/>
    </location>
</feature>
<dbReference type="Proteomes" id="UP000027265">
    <property type="component" value="Unassembled WGS sequence"/>
</dbReference>
<reference evidence="4" key="1">
    <citation type="journal article" date="2014" name="Proc. Natl. Acad. Sci. U.S.A.">
        <title>Extensive sampling of basidiomycete genomes demonstrates inadequacy of the white-rot/brown-rot paradigm for wood decay fungi.</title>
        <authorList>
            <person name="Riley R."/>
            <person name="Salamov A.A."/>
            <person name="Brown D.W."/>
            <person name="Nagy L.G."/>
            <person name="Floudas D."/>
            <person name="Held B.W."/>
            <person name="Levasseur A."/>
            <person name="Lombard V."/>
            <person name="Morin E."/>
            <person name="Otillar R."/>
            <person name="Lindquist E.A."/>
            <person name="Sun H."/>
            <person name="LaButti K.M."/>
            <person name="Schmutz J."/>
            <person name="Jabbour D."/>
            <person name="Luo H."/>
            <person name="Baker S.E."/>
            <person name="Pisabarro A.G."/>
            <person name="Walton J.D."/>
            <person name="Blanchette R.A."/>
            <person name="Henrissat B."/>
            <person name="Martin F."/>
            <person name="Cullen D."/>
            <person name="Hibbett D.S."/>
            <person name="Grigoriev I.V."/>
        </authorList>
    </citation>
    <scope>NUCLEOTIDE SEQUENCE [LARGE SCALE GENOMIC DNA]</scope>
    <source>
        <strain evidence="4">MUCL 33604</strain>
    </source>
</reference>
<sequence length="596" mass="64686">MTSYTSLPVRDTIRFKANAMPPQVHHVRTKILGWHLAIVIGQLALMGFAWGFFGAIIRYGQILLPDKSATMVLTSPRSTTAVVTIIGTILSILSSLPISLYSLTVGIELSRKSFALNSRHPWWTLGTAIFVVALSAQTAGWSTLLSPTTLMVERTINGLELDIGSPAFREFVESSYPAGNYYDYEPGVASSEAGDLTSLPTDISGVASAGRPFGIPNLINYNLVTYNISTGGILPTGSPQTSGLNHSIFANGLNFVGGPILSNFSMQNPPHAEGFSSNYSLNQQGFSADVSCQQVPDDLVAPAMYPFANNFSITPTGPGLVNESQRNYTQWIWFLNCPDGTVWNNFDDVTMEGTDGIVWGGICTFQNMSTTNTSGYDASSHLLFSGVGRSYDFINTTMCTIKPKLTTVRVDYTSVVNVSETLASYPHTPSDFGSQYNTSNFDIGQYTAETFSDLFYGSQYLWGNSIGNDISTVFFSQPQSQNGSSQEQLALLNGIMDVTVRGRLGFPESFDPTHPLHLILASSGRGLADAFDWEDFTRNEDMALCLQPTQEGPALIHARRGSPNRGPDRTPSQTSGKDGDDQESYTPSTTAKPFPQ</sequence>
<keyword evidence="2" id="KW-0812">Transmembrane</keyword>
<keyword evidence="2" id="KW-1133">Transmembrane helix</keyword>
<feature type="transmembrane region" description="Helical" evidence="2">
    <location>
        <begin position="122"/>
        <end position="144"/>
    </location>
</feature>
<accession>A0A067PJ29</accession>
<proteinExistence type="predicted"/>
<organism evidence="3 4">
    <name type="scientific">Jaapia argillacea MUCL 33604</name>
    <dbReference type="NCBI Taxonomy" id="933084"/>
    <lineage>
        <taxon>Eukaryota</taxon>
        <taxon>Fungi</taxon>
        <taxon>Dikarya</taxon>
        <taxon>Basidiomycota</taxon>
        <taxon>Agaricomycotina</taxon>
        <taxon>Agaricomycetes</taxon>
        <taxon>Agaricomycetidae</taxon>
        <taxon>Jaapiales</taxon>
        <taxon>Jaapiaceae</taxon>
        <taxon>Jaapia</taxon>
    </lineage>
</organism>
<protein>
    <submittedName>
        <fullName evidence="3">Uncharacterized protein</fullName>
    </submittedName>
</protein>
<feature type="region of interest" description="Disordered" evidence="1">
    <location>
        <begin position="550"/>
        <end position="596"/>
    </location>
</feature>
<dbReference type="EMBL" id="KL197752">
    <property type="protein sequence ID" value="KDQ51022.1"/>
    <property type="molecule type" value="Genomic_DNA"/>
</dbReference>
<dbReference type="AlphaFoldDB" id="A0A067PJ29"/>
<dbReference type="InParanoid" id="A0A067PJ29"/>
<evidence type="ECO:0000313" key="3">
    <source>
        <dbReference type="EMBL" id="KDQ51022.1"/>
    </source>
</evidence>
<evidence type="ECO:0000313" key="4">
    <source>
        <dbReference type="Proteomes" id="UP000027265"/>
    </source>
</evidence>
<dbReference type="STRING" id="933084.A0A067PJ29"/>
<feature type="transmembrane region" description="Helical" evidence="2">
    <location>
        <begin position="36"/>
        <end position="60"/>
    </location>
</feature>